<keyword evidence="1 2" id="KW-0732">Signal</keyword>
<keyword evidence="6" id="KW-1185">Reference proteome</keyword>
<evidence type="ECO:0000256" key="2">
    <source>
        <dbReference type="SAM" id="SignalP"/>
    </source>
</evidence>
<evidence type="ECO:0000259" key="4">
    <source>
        <dbReference type="Pfam" id="PF20009"/>
    </source>
</evidence>
<feature type="chain" id="PRO_5045855133" evidence="2">
    <location>
        <begin position="21"/>
        <end position="1384"/>
    </location>
</feature>
<comment type="caution">
    <text evidence="5">The sequence shown here is derived from an EMBL/GenBank/DDBJ whole genome shotgun (WGS) entry which is preliminary data.</text>
</comment>
<accession>A0ABX5PVY8</accession>
<dbReference type="Gene3D" id="3.40.390.10">
    <property type="entry name" value="Collagenase (Catalytic Domain)"/>
    <property type="match status" value="1"/>
</dbReference>
<proteinExistence type="predicted"/>
<dbReference type="InterPro" id="IPR026444">
    <property type="entry name" value="Secre_tail"/>
</dbReference>
<dbReference type="InterPro" id="IPR024079">
    <property type="entry name" value="MetalloPept_cat_dom_sf"/>
</dbReference>
<dbReference type="Pfam" id="PF18962">
    <property type="entry name" value="Por_Secre_tail"/>
    <property type="match status" value="1"/>
</dbReference>
<feature type="domain" description="Secretion system C-terminal sorting" evidence="3">
    <location>
        <begin position="1308"/>
        <end position="1380"/>
    </location>
</feature>
<organism evidence="5 6">
    <name type="scientific">Nonlabens dokdonensis</name>
    <dbReference type="NCBI Taxonomy" id="328515"/>
    <lineage>
        <taxon>Bacteria</taxon>
        <taxon>Pseudomonadati</taxon>
        <taxon>Bacteroidota</taxon>
        <taxon>Flavobacteriia</taxon>
        <taxon>Flavobacteriales</taxon>
        <taxon>Flavobacteriaceae</taxon>
        <taxon>Nonlabens</taxon>
    </lineage>
</organism>
<protein>
    <submittedName>
        <fullName evidence="5">Secreted protein (Por secretion system target)</fullName>
    </submittedName>
</protein>
<dbReference type="SUPFAM" id="SSF55486">
    <property type="entry name" value="Metalloproteases ('zincins'), catalytic domain"/>
    <property type="match status" value="1"/>
</dbReference>
<dbReference type="Pfam" id="PF13583">
    <property type="entry name" value="Reprolysin_4"/>
    <property type="match status" value="1"/>
</dbReference>
<name>A0ABX5PVY8_9FLAO</name>
<feature type="signal peptide" evidence="2">
    <location>
        <begin position="1"/>
        <end position="20"/>
    </location>
</feature>
<evidence type="ECO:0000313" key="5">
    <source>
        <dbReference type="EMBL" id="PZX38206.1"/>
    </source>
</evidence>
<feature type="domain" description="GEVED" evidence="4">
    <location>
        <begin position="734"/>
        <end position="809"/>
    </location>
</feature>
<dbReference type="Pfam" id="PF20009">
    <property type="entry name" value="GEVED"/>
    <property type="match status" value="1"/>
</dbReference>
<reference evidence="5 6" key="1">
    <citation type="submission" date="2018-06" db="EMBL/GenBank/DDBJ databases">
        <title>Genomic Encyclopedia of Archaeal and Bacterial Type Strains, Phase II (KMG-II): from individual species to whole genera.</title>
        <authorList>
            <person name="Goeker M."/>
        </authorList>
    </citation>
    <scope>NUCLEOTIDE SEQUENCE [LARGE SCALE GENOMIC DNA]</scope>
    <source>
        <strain evidence="5 6">DSM 17205</strain>
    </source>
</reference>
<dbReference type="RefSeq" id="WP_015363957.1">
    <property type="nucleotide sequence ID" value="NZ_QKZR01000005.1"/>
</dbReference>
<evidence type="ECO:0000256" key="1">
    <source>
        <dbReference type="ARBA" id="ARBA00022729"/>
    </source>
</evidence>
<dbReference type="InterPro" id="IPR045474">
    <property type="entry name" value="GEVED"/>
</dbReference>
<gene>
    <name evidence="5" type="ORF">LX97_02787</name>
</gene>
<evidence type="ECO:0000259" key="3">
    <source>
        <dbReference type="Pfam" id="PF18962"/>
    </source>
</evidence>
<dbReference type="InterPro" id="IPR013783">
    <property type="entry name" value="Ig-like_fold"/>
</dbReference>
<dbReference type="Proteomes" id="UP000248584">
    <property type="component" value="Unassembled WGS sequence"/>
</dbReference>
<evidence type="ECO:0000313" key="6">
    <source>
        <dbReference type="Proteomes" id="UP000248584"/>
    </source>
</evidence>
<dbReference type="Gene3D" id="2.60.40.10">
    <property type="entry name" value="Immunoglobulins"/>
    <property type="match status" value="1"/>
</dbReference>
<dbReference type="NCBIfam" id="TIGR04183">
    <property type="entry name" value="Por_Secre_tail"/>
    <property type="match status" value="1"/>
</dbReference>
<dbReference type="EMBL" id="QKZR01000005">
    <property type="protein sequence ID" value="PZX38206.1"/>
    <property type="molecule type" value="Genomic_DNA"/>
</dbReference>
<sequence>MSLKSVLTAILLLVSVFLFAQEKKYWDITNVEGIPQEDVITYSTDVLNPIYFTLDSRSVSTLLSNAPNRFETTNSPIKLNIPNPQGQQEIFEIFSTLTMSPELSEQLPDVKSFVGTNVTNPLHVLRITITPQGFFGMTTGSDFGQTYINPYAKNTNIYTVFSKRDTRNTNQNSFECGVNTINISTTFSTQAPIRTKFISEGILRKYRLGVATTVEYSDFHWQAAGLAASASDTQKKNAVQAAIVVTIDRVNQIYERDLGVTLELITNNQDVIFLGDTAMDPYTNNSGSTMLGENQATFNSVIGSGNYDIGHVFSTGGGGIASTPSVCNTNFKARGVTGQGNPVGDFFDIDYVAHEMGHQFGANHTQNNSCQRNSNTAVEPGSANTIMGYAGICAPNVQNNSDAMFHYVSILEISNFFTVTNNLNTGNCATEIIIANDEPTITQSPNYVIPKSTPFLLEATATDSNGDILTYSWEQIDNDVAAMPPLENSTIGPSFRTYLPTASPIRYFPSMSTLITNSYSNTWEVLPSVSRTMNFGLVVRDNNILGGQVSTETSIVTVNDAAGPFRVTSQNTAGNSWVANSSKTITWDIANTDDPSGVNAQNVDVLLSTDNGLTYPTILIANTPNDGSADIIVPDVQTSNARIMVKASDNVFFDINTQAFSIGVEFMPVYCDAGAAQTSFTNISRIEFNTIDNSSSTSSNGYEDYSNLYTLLSRGESYTLTASSNPGPFIGDELYVWIDYNKNGSFLDPGEQVINDDAAFPYGGNITIPNSAFLGETRMRVRINNADSGTSNTTPCGDSSLGEVEDYTVVIYEDYVHYDNTWTPTNPSGVSTTGDNILVVDGEPTLTGTTASNDLTILPFKTLSTDGILDVNGDITNDGKLVFKSNSTTTGQLDTFTGSISGEGSVIVERFIPGKRAYRFLSSSVTTNTSIKNNWQEGAVNAGDNPNPGFGTHITGSIIGANGFDATGSGNASMFGYDNINQTWTQVLNTDVNTLTAGTPYRLFVRGSRIVDLSSNLSPADATTLQATGSLVIGDVTVSNIGLNAGEFNFIGNPYQSSVDMNLALASSSNINPNFYYAWDPQLGARGSYVTVNLPAGSNTSGSMANRFLQPGQSIFVTTLANGAGNVLFTEAHKAAGENTNTFSTPLNNASIIGQLYRIDDGFVASSLQDSFGVFFNSTSSNAVDSFDASKIFNQDESIAVAYGASLLAVDNRQLPNNSEVIQLSHHTYRTDAYQYKLMINNVYGKLVYLEDTYLGTMSLLNDGVNLYNFTIDASNSSAASDRFQIKIEAQTLGMEENELSLGLELLPNPVNLDFAQINIVNANSENDSSALIYNLAGQKLFEYQLDFSNGSSQITGLSRLSSGVYFLKVTSGDLSQTLKFLKE</sequence>